<evidence type="ECO:0000259" key="9">
    <source>
        <dbReference type="Pfam" id="PF00082"/>
    </source>
</evidence>
<organism evidence="10 11">
    <name type="scientific">Kribbella italica</name>
    <dbReference type="NCBI Taxonomy" id="1540520"/>
    <lineage>
        <taxon>Bacteria</taxon>
        <taxon>Bacillati</taxon>
        <taxon>Actinomycetota</taxon>
        <taxon>Actinomycetes</taxon>
        <taxon>Propionibacteriales</taxon>
        <taxon>Kribbellaceae</taxon>
        <taxon>Kribbella</taxon>
    </lineage>
</organism>
<keyword evidence="3 6" id="KW-0378">Hydrolase</keyword>
<dbReference type="AlphaFoldDB" id="A0A7W9J866"/>
<dbReference type="GO" id="GO:0004252">
    <property type="term" value="F:serine-type endopeptidase activity"/>
    <property type="evidence" value="ECO:0007669"/>
    <property type="project" value="UniProtKB-UniRule"/>
</dbReference>
<evidence type="ECO:0000313" key="10">
    <source>
        <dbReference type="EMBL" id="MBB5836935.1"/>
    </source>
</evidence>
<gene>
    <name evidence="10" type="ORF">HDA39_003669</name>
</gene>
<dbReference type="Pfam" id="PF00082">
    <property type="entry name" value="Peptidase_S8"/>
    <property type="match status" value="1"/>
</dbReference>
<evidence type="ECO:0000256" key="4">
    <source>
        <dbReference type="ARBA" id="ARBA00022825"/>
    </source>
</evidence>
<evidence type="ECO:0000256" key="1">
    <source>
        <dbReference type="ARBA" id="ARBA00011073"/>
    </source>
</evidence>
<dbReference type="RefSeq" id="WP_184796536.1">
    <property type="nucleotide sequence ID" value="NZ_JACHMY010000001.1"/>
</dbReference>
<dbReference type="PROSITE" id="PS00137">
    <property type="entry name" value="SUBTILASE_HIS"/>
    <property type="match status" value="1"/>
</dbReference>
<dbReference type="PANTHER" id="PTHR43806:SF11">
    <property type="entry name" value="CEREVISIN-RELATED"/>
    <property type="match status" value="1"/>
</dbReference>
<evidence type="ECO:0000256" key="8">
    <source>
        <dbReference type="SAM" id="SignalP"/>
    </source>
</evidence>
<protein>
    <submittedName>
        <fullName evidence="10">Subtilisin family serine protease</fullName>
    </submittedName>
</protein>
<evidence type="ECO:0000256" key="2">
    <source>
        <dbReference type="ARBA" id="ARBA00022670"/>
    </source>
</evidence>
<dbReference type="InterPro" id="IPR050131">
    <property type="entry name" value="Peptidase_S8_subtilisin-like"/>
</dbReference>
<comment type="caution">
    <text evidence="10">The sequence shown here is derived from an EMBL/GenBank/DDBJ whole genome shotgun (WGS) entry which is preliminary data.</text>
</comment>
<evidence type="ECO:0000256" key="5">
    <source>
        <dbReference type="PIRSR" id="PIRSR615500-1"/>
    </source>
</evidence>
<feature type="active site" description="Charge relay system" evidence="5 6">
    <location>
        <position position="223"/>
    </location>
</feature>
<feature type="domain" description="Peptidase S8/S53" evidence="9">
    <location>
        <begin position="174"/>
        <end position="461"/>
    </location>
</feature>
<comment type="similarity">
    <text evidence="1 6 7">Belongs to the peptidase S8 family.</text>
</comment>
<dbReference type="InterPro" id="IPR015500">
    <property type="entry name" value="Peptidase_S8_subtilisin-rel"/>
</dbReference>
<dbReference type="InterPro" id="IPR023827">
    <property type="entry name" value="Peptidase_S8_Asp-AS"/>
</dbReference>
<dbReference type="InterPro" id="IPR023828">
    <property type="entry name" value="Peptidase_S8_Ser-AS"/>
</dbReference>
<evidence type="ECO:0000256" key="6">
    <source>
        <dbReference type="PROSITE-ProRule" id="PRU01240"/>
    </source>
</evidence>
<dbReference type="InterPro" id="IPR000209">
    <property type="entry name" value="Peptidase_S8/S53_dom"/>
</dbReference>
<feature type="chain" id="PRO_5031104473" evidence="8">
    <location>
        <begin position="34"/>
        <end position="505"/>
    </location>
</feature>
<keyword evidence="8" id="KW-0732">Signal</keyword>
<feature type="active site" description="Charge relay system" evidence="5 6">
    <location>
        <position position="427"/>
    </location>
</feature>
<dbReference type="EMBL" id="JACHMY010000001">
    <property type="protein sequence ID" value="MBB5836935.1"/>
    <property type="molecule type" value="Genomic_DNA"/>
</dbReference>
<evidence type="ECO:0000256" key="7">
    <source>
        <dbReference type="RuleBase" id="RU003355"/>
    </source>
</evidence>
<keyword evidence="2 6" id="KW-0645">Protease</keyword>
<dbReference type="PROSITE" id="PS00138">
    <property type="entry name" value="SUBTILASE_SER"/>
    <property type="match status" value="1"/>
</dbReference>
<name>A0A7W9J866_9ACTN</name>
<keyword evidence="4 6" id="KW-0720">Serine protease</keyword>
<feature type="active site" description="Charge relay system" evidence="5 6">
    <location>
        <position position="182"/>
    </location>
</feature>
<evidence type="ECO:0000313" key="11">
    <source>
        <dbReference type="Proteomes" id="UP000549971"/>
    </source>
</evidence>
<dbReference type="PROSITE" id="PS00136">
    <property type="entry name" value="SUBTILASE_ASP"/>
    <property type="match status" value="1"/>
</dbReference>
<dbReference type="GO" id="GO:0006508">
    <property type="term" value="P:proteolysis"/>
    <property type="evidence" value="ECO:0007669"/>
    <property type="project" value="UniProtKB-KW"/>
</dbReference>
<dbReference type="Proteomes" id="UP000549971">
    <property type="component" value="Unassembled WGS sequence"/>
</dbReference>
<dbReference type="Gene3D" id="3.40.50.200">
    <property type="entry name" value="Peptidase S8/S53 domain"/>
    <property type="match status" value="1"/>
</dbReference>
<dbReference type="SUPFAM" id="SSF52743">
    <property type="entry name" value="Subtilisin-like"/>
    <property type="match status" value="1"/>
</dbReference>
<reference evidence="10 11" key="1">
    <citation type="submission" date="2020-08" db="EMBL/GenBank/DDBJ databases">
        <title>Sequencing the genomes of 1000 actinobacteria strains.</title>
        <authorList>
            <person name="Klenk H.-P."/>
        </authorList>
    </citation>
    <scope>NUCLEOTIDE SEQUENCE [LARGE SCALE GENOMIC DNA]</scope>
    <source>
        <strain evidence="10 11">DSM 28967</strain>
    </source>
</reference>
<dbReference type="InterPro" id="IPR022398">
    <property type="entry name" value="Peptidase_S8_His-AS"/>
</dbReference>
<dbReference type="InterPro" id="IPR036852">
    <property type="entry name" value="Peptidase_S8/S53_dom_sf"/>
</dbReference>
<feature type="signal peptide" evidence="8">
    <location>
        <begin position="1"/>
        <end position="33"/>
    </location>
</feature>
<dbReference type="PROSITE" id="PS51892">
    <property type="entry name" value="SUBTILASE"/>
    <property type="match status" value="1"/>
</dbReference>
<accession>A0A7W9J866</accession>
<sequence length="505" mass="50946">MSVRRPSTGRVVAAAALLTGVGLVATFTAPALAAQQPPAAPPTSTAIAGGAHFAVLVPAGAPLTAAEAAITANGGTIGQRWPQLGVVFARSTRADFAAAVRQAPGVESAGATRALNDLGAAAKHARRGPQFQRVPAVGGLPAGKSTAAEPLAANQWNMKLIQADQANAVNPGSRDVLVGVLDSGIDASHPDLAANIDRSASAGCGTEGVPDTSEAAWTDDYGHGTHVAGIVAAARNGVGVAGVAPNVRVASIKVSDADGYIYPEYAICGYVWAAEHQADIATASFSIDPWYLWCDDDPDQKAVSIAIQRAVSYAVGKSVVPVVSLGNQNWDLAHDITDTLSPNNGTPVTRATGNSCKMLPVEASGANGVTSVGAFKDRYYASNYGVGAADLAGPGGDRLFQIPQTPDANGQVLSTVPGGYGYLQGTSMAAPHIAGVLALVKSKYPTVSGQQLFTAAVRKADMLPCPAGGVHDPGGQGAWRAVCEGGATGAGFYGGGLVNALRVVS</sequence>
<keyword evidence="11" id="KW-1185">Reference proteome</keyword>
<dbReference type="PRINTS" id="PR00723">
    <property type="entry name" value="SUBTILISIN"/>
</dbReference>
<evidence type="ECO:0000256" key="3">
    <source>
        <dbReference type="ARBA" id="ARBA00022801"/>
    </source>
</evidence>
<dbReference type="PANTHER" id="PTHR43806">
    <property type="entry name" value="PEPTIDASE S8"/>
    <property type="match status" value="1"/>
</dbReference>
<proteinExistence type="inferred from homology"/>